<evidence type="ECO:0000256" key="1">
    <source>
        <dbReference type="ARBA" id="ARBA00022729"/>
    </source>
</evidence>
<dbReference type="InterPro" id="IPR003715">
    <property type="entry name" value="Poly_export_N"/>
</dbReference>
<gene>
    <name evidence="3" type="ORF">FXF46_07535</name>
</gene>
<dbReference type="Pfam" id="PF02563">
    <property type="entry name" value="Poly_export"/>
    <property type="match status" value="1"/>
</dbReference>
<dbReference type="PROSITE" id="PS51257">
    <property type="entry name" value="PROKAR_LIPOPROTEIN"/>
    <property type="match status" value="1"/>
</dbReference>
<dbReference type="AlphaFoldDB" id="A0AAP9ER81"/>
<keyword evidence="1" id="KW-0732">Signal</keyword>
<feature type="domain" description="Polysaccharide export protein N-terminal" evidence="2">
    <location>
        <begin position="91"/>
        <end position="190"/>
    </location>
</feature>
<dbReference type="EMBL" id="CP043043">
    <property type="protein sequence ID" value="QEH96144.1"/>
    <property type="molecule type" value="Genomic_DNA"/>
</dbReference>
<name>A0AAP9ER81_GLUTH</name>
<protein>
    <submittedName>
        <fullName evidence="3">Polysaccharide export protein</fullName>
    </submittedName>
</protein>
<dbReference type="KEGG" id="gti:FXF46_07535"/>
<dbReference type="PANTHER" id="PTHR33619">
    <property type="entry name" value="POLYSACCHARIDE EXPORT PROTEIN GFCE-RELATED"/>
    <property type="match status" value="1"/>
</dbReference>
<evidence type="ECO:0000259" key="2">
    <source>
        <dbReference type="Pfam" id="PF02563"/>
    </source>
</evidence>
<dbReference type="RefSeq" id="WP_148620237.1">
    <property type="nucleotide sequence ID" value="NZ_CP043043.1"/>
</dbReference>
<dbReference type="Gene3D" id="3.10.560.10">
    <property type="entry name" value="Outer membrane lipoprotein wza domain like"/>
    <property type="match status" value="2"/>
</dbReference>
<dbReference type="Proteomes" id="UP000323560">
    <property type="component" value="Chromosome"/>
</dbReference>
<organism evidence="3 4">
    <name type="scientific">Gluconobacter thailandicus</name>
    <dbReference type="NCBI Taxonomy" id="257438"/>
    <lineage>
        <taxon>Bacteria</taxon>
        <taxon>Pseudomonadati</taxon>
        <taxon>Pseudomonadota</taxon>
        <taxon>Alphaproteobacteria</taxon>
        <taxon>Acetobacterales</taxon>
        <taxon>Acetobacteraceae</taxon>
        <taxon>Gluconobacter</taxon>
    </lineage>
</organism>
<dbReference type="GO" id="GO:0015159">
    <property type="term" value="F:polysaccharide transmembrane transporter activity"/>
    <property type="evidence" value="ECO:0007669"/>
    <property type="project" value="InterPro"/>
</dbReference>
<accession>A0AAP9ER81</accession>
<proteinExistence type="predicted"/>
<evidence type="ECO:0000313" key="4">
    <source>
        <dbReference type="Proteomes" id="UP000323560"/>
    </source>
</evidence>
<evidence type="ECO:0000313" key="3">
    <source>
        <dbReference type="EMBL" id="QEH96144.1"/>
    </source>
</evidence>
<dbReference type="Gene3D" id="3.30.1950.10">
    <property type="entry name" value="wza like domain"/>
    <property type="match status" value="1"/>
</dbReference>
<sequence>MRLGHLEYARRHKNSVQTFLACLSSVGALTLSGCNTLPDSGPTESKVLEAAQSQQLNPLGFRIISVTPQVAGILSAEIPPLISSLDASSSPPSRNDRIGPGDVLTITIFELGSGLFAPTGGQAAPGVAPGPSANVTNQNLPPTQVETDGTINIPYVGRLHAAGLTPQSLAEIIRSNLSGKSQSPQVMVRISSDIANTVIVSGEVHHPGRVVLSTAQEHLSDVVAIAGGAVYPPEDSHVELVRGDKVGATDLGTLESFPQEDIPAHPGDRIHVIYQPRSYTVFGAAGTQATETPFKSPHVSLAEALARVGGPNDNRADPNAAFLFRFEDPVAAKQLGLDTPPTPQGIPVVYQIDMMNPSSYFLAQRIPMKTKDVLLIANAKTNKFYKFDQLISTLISPAITAAYVAH</sequence>
<dbReference type="PANTHER" id="PTHR33619:SF3">
    <property type="entry name" value="POLYSACCHARIDE EXPORT PROTEIN GFCE-RELATED"/>
    <property type="match status" value="1"/>
</dbReference>
<dbReference type="InterPro" id="IPR049712">
    <property type="entry name" value="Poly_export"/>
</dbReference>
<reference evidence="3 4" key="1">
    <citation type="submission" date="2019-08" db="EMBL/GenBank/DDBJ databases">
        <title>Gluconobacter frateurii HD924 genome.</title>
        <authorList>
            <person name="Liu Y."/>
            <person name="Zhang P."/>
        </authorList>
    </citation>
    <scope>NUCLEOTIDE SEQUENCE [LARGE SCALE GENOMIC DNA]</scope>
    <source>
        <strain evidence="3 4">HD924</strain>
    </source>
</reference>